<dbReference type="PROSITE" id="PS51007">
    <property type="entry name" value="CYTC"/>
    <property type="match status" value="1"/>
</dbReference>
<keyword evidence="10" id="KW-1185">Reference proteome</keyword>
<dbReference type="Proteomes" id="UP000325291">
    <property type="component" value="Unassembled WGS sequence"/>
</dbReference>
<dbReference type="AlphaFoldDB" id="A0A5A9YZB8"/>
<evidence type="ECO:0000259" key="8">
    <source>
        <dbReference type="PROSITE" id="PS51007"/>
    </source>
</evidence>
<name>A0A5A9YZB8_9RHOB</name>
<gene>
    <name evidence="9" type="ORF">FLO80_17315</name>
</gene>
<comment type="caution">
    <text evidence="9">The sequence shown here is derived from an EMBL/GenBank/DDBJ whole genome shotgun (WGS) entry which is preliminary data.</text>
</comment>
<evidence type="ECO:0000256" key="4">
    <source>
        <dbReference type="ARBA" id="ARBA00022982"/>
    </source>
</evidence>
<sequence length="156" mass="17051">MRKIIFACLLPVAALAGGGAADEAQPHLQGDGVVIDGTLFTQEDIDKGAAIFMRRCSQCHGLDRTNYKAPWLNGILGRPSASVADWAYSEPFRAWGGVWTVESLRAWLTRPQDMIPETEMNFGGFRRRTEDRDNVIAFLVARALAEGIEGADPASD</sequence>
<evidence type="ECO:0000256" key="1">
    <source>
        <dbReference type="ARBA" id="ARBA00022448"/>
    </source>
</evidence>
<dbReference type="Gene3D" id="1.10.760.10">
    <property type="entry name" value="Cytochrome c-like domain"/>
    <property type="match status" value="1"/>
</dbReference>
<dbReference type="PRINTS" id="PR00604">
    <property type="entry name" value="CYTCHRMECIAB"/>
</dbReference>
<evidence type="ECO:0000313" key="10">
    <source>
        <dbReference type="Proteomes" id="UP000325291"/>
    </source>
</evidence>
<evidence type="ECO:0000256" key="6">
    <source>
        <dbReference type="PROSITE-ProRule" id="PRU00433"/>
    </source>
</evidence>
<feature type="chain" id="PRO_5022837671" evidence="7">
    <location>
        <begin position="17"/>
        <end position="156"/>
    </location>
</feature>
<reference evidence="9 10" key="1">
    <citation type="submission" date="2019-07" db="EMBL/GenBank/DDBJ databases">
        <title>Aquicoccus porphyridii gen. nov., sp. nov., isolated from a small marine red alga, Porphyridium marinum.</title>
        <authorList>
            <person name="Liu L."/>
        </authorList>
    </citation>
    <scope>NUCLEOTIDE SEQUENCE [LARGE SCALE GENOMIC DNA]</scope>
    <source>
        <strain evidence="9 10">L1 8-17</strain>
    </source>
</reference>
<keyword evidence="2 6" id="KW-0349">Heme</keyword>
<protein>
    <submittedName>
        <fullName evidence="9">C-type cytochrome</fullName>
    </submittedName>
</protein>
<dbReference type="GO" id="GO:0009055">
    <property type="term" value="F:electron transfer activity"/>
    <property type="evidence" value="ECO:0007669"/>
    <property type="project" value="InterPro"/>
</dbReference>
<keyword evidence="4" id="KW-0249">Electron transport</keyword>
<dbReference type="PANTHER" id="PTHR11961">
    <property type="entry name" value="CYTOCHROME C"/>
    <property type="match status" value="1"/>
</dbReference>
<dbReference type="InterPro" id="IPR009056">
    <property type="entry name" value="Cyt_c-like_dom"/>
</dbReference>
<dbReference type="SUPFAM" id="SSF46626">
    <property type="entry name" value="Cytochrome c"/>
    <property type="match status" value="1"/>
</dbReference>
<feature type="domain" description="Cytochrome c" evidence="8">
    <location>
        <begin position="43"/>
        <end position="143"/>
    </location>
</feature>
<dbReference type="EMBL" id="VINQ01000017">
    <property type="protein sequence ID" value="KAA0910240.1"/>
    <property type="molecule type" value="Genomic_DNA"/>
</dbReference>
<keyword evidence="3 6" id="KW-0479">Metal-binding</keyword>
<dbReference type="InterPro" id="IPR002327">
    <property type="entry name" value="Cyt_c_1A/1B"/>
</dbReference>
<keyword evidence="1" id="KW-0813">Transport</keyword>
<accession>A0A5A9YZB8</accession>
<organism evidence="9 10">
    <name type="scientific">Aquicoccus porphyridii</name>
    <dbReference type="NCBI Taxonomy" id="1852029"/>
    <lineage>
        <taxon>Bacteria</taxon>
        <taxon>Pseudomonadati</taxon>
        <taxon>Pseudomonadota</taxon>
        <taxon>Alphaproteobacteria</taxon>
        <taxon>Rhodobacterales</taxon>
        <taxon>Paracoccaceae</taxon>
        <taxon>Aquicoccus</taxon>
    </lineage>
</organism>
<evidence type="ECO:0000256" key="2">
    <source>
        <dbReference type="ARBA" id="ARBA00022617"/>
    </source>
</evidence>
<evidence type="ECO:0000256" key="5">
    <source>
        <dbReference type="ARBA" id="ARBA00023004"/>
    </source>
</evidence>
<feature type="signal peptide" evidence="7">
    <location>
        <begin position="1"/>
        <end position="16"/>
    </location>
</feature>
<keyword evidence="5 6" id="KW-0408">Iron</keyword>
<dbReference type="Pfam" id="PF00034">
    <property type="entry name" value="Cytochrom_C"/>
    <property type="match status" value="1"/>
</dbReference>
<evidence type="ECO:0000256" key="7">
    <source>
        <dbReference type="SAM" id="SignalP"/>
    </source>
</evidence>
<proteinExistence type="predicted"/>
<dbReference type="GO" id="GO:0020037">
    <property type="term" value="F:heme binding"/>
    <property type="evidence" value="ECO:0007669"/>
    <property type="project" value="InterPro"/>
</dbReference>
<keyword evidence="7" id="KW-0732">Signal</keyword>
<dbReference type="InterPro" id="IPR036909">
    <property type="entry name" value="Cyt_c-like_dom_sf"/>
</dbReference>
<evidence type="ECO:0000256" key="3">
    <source>
        <dbReference type="ARBA" id="ARBA00022723"/>
    </source>
</evidence>
<dbReference type="RefSeq" id="WP_111364669.1">
    <property type="nucleotide sequence ID" value="NZ_VINQ01000017.1"/>
</dbReference>
<evidence type="ECO:0000313" key="9">
    <source>
        <dbReference type="EMBL" id="KAA0910240.1"/>
    </source>
</evidence>
<dbReference type="GO" id="GO:0046872">
    <property type="term" value="F:metal ion binding"/>
    <property type="evidence" value="ECO:0007669"/>
    <property type="project" value="UniProtKB-KW"/>
</dbReference>